<dbReference type="PANTHER" id="PTHR23235:SF48">
    <property type="entry name" value="KRUEPPEL-LIKE FACTOR 3"/>
    <property type="match status" value="1"/>
</dbReference>
<evidence type="ECO:0000256" key="4">
    <source>
        <dbReference type="ARBA" id="ARBA00022771"/>
    </source>
</evidence>
<proteinExistence type="predicted"/>
<name>A0A084WAX0_ANOSI</name>
<keyword evidence="12" id="KW-1185">Reference proteome</keyword>
<feature type="compositionally biased region" description="Polar residues" evidence="8">
    <location>
        <begin position="336"/>
        <end position="349"/>
    </location>
</feature>
<gene>
    <name evidence="10" type="ORF">ZHAS_00015607</name>
</gene>
<feature type="region of interest" description="Disordered" evidence="8">
    <location>
        <begin position="140"/>
        <end position="172"/>
    </location>
</feature>
<dbReference type="FunFam" id="3.30.160.60:FF:000100">
    <property type="entry name" value="Zinc finger 45-like"/>
    <property type="match status" value="1"/>
</dbReference>
<evidence type="ECO:0000259" key="9">
    <source>
        <dbReference type="PROSITE" id="PS50157"/>
    </source>
</evidence>
<feature type="compositionally biased region" description="Low complexity" evidence="8">
    <location>
        <begin position="315"/>
        <end position="326"/>
    </location>
</feature>
<dbReference type="EMBL" id="KE525331">
    <property type="protein sequence ID" value="KFB47364.1"/>
    <property type="molecule type" value="Genomic_DNA"/>
</dbReference>
<keyword evidence="3" id="KW-0677">Repeat</keyword>
<evidence type="ECO:0000256" key="1">
    <source>
        <dbReference type="ARBA" id="ARBA00004123"/>
    </source>
</evidence>
<evidence type="ECO:0000256" key="3">
    <source>
        <dbReference type="ARBA" id="ARBA00022737"/>
    </source>
</evidence>
<dbReference type="PROSITE" id="PS00028">
    <property type="entry name" value="ZINC_FINGER_C2H2_1"/>
    <property type="match status" value="3"/>
</dbReference>
<dbReference type="VEuPathDB" id="VectorBase:ASIC015607"/>
<keyword evidence="6" id="KW-0539">Nucleus</keyword>
<feature type="region of interest" description="Disordered" evidence="8">
    <location>
        <begin position="277"/>
        <end position="379"/>
    </location>
</feature>
<protein>
    <recommendedName>
        <fullName evidence="9">C2H2-type domain-containing protein</fullName>
    </recommendedName>
</protein>
<dbReference type="OMA" id="DNIRTAQ"/>
<feature type="domain" description="C2H2-type" evidence="9">
    <location>
        <begin position="393"/>
        <end position="422"/>
    </location>
</feature>
<dbReference type="EnsemblMetazoa" id="ASIC015607-RA">
    <property type="protein sequence ID" value="ASIC015607-PA"/>
    <property type="gene ID" value="ASIC015607"/>
</dbReference>
<feature type="region of interest" description="Disordered" evidence="8">
    <location>
        <begin position="70"/>
        <end position="91"/>
    </location>
</feature>
<keyword evidence="5" id="KW-0862">Zinc</keyword>
<evidence type="ECO:0000256" key="6">
    <source>
        <dbReference type="ARBA" id="ARBA00023242"/>
    </source>
</evidence>
<dbReference type="PANTHER" id="PTHR23235">
    <property type="entry name" value="KRUEPPEL-LIKE TRANSCRIPTION FACTOR"/>
    <property type="match status" value="1"/>
</dbReference>
<feature type="compositionally biased region" description="Basic residues" evidence="8">
    <location>
        <begin position="362"/>
        <end position="373"/>
    </location>
</feature>
<dbReference type="FunFam" id="3.30.160.60:FF:000018">
    <property type="entry name" value="Krueppel-like factor 15"/>
    <property type="match status" value="1"/>
</dbReference>
<dbReference type="PROSITE" id="PS50157">
    <property type="entry name" value="ZINC_FINGER_C2H2_2"/>
    <property type="match status" value="3"/>
</dbReference>
<keyword evidence="4 7" id="KW-0863">Zinc-finger</keyword>
<keyword evidence="2" id="KW-0479">Metal-binding</keyword>
<dbReference type="InterPro" id="IPR013087">
    <property type="entry name" value="Znf_C2H2_type"/>
</dbReference>
<dbReference type="FunFam" id="3.30.160.60:FF:000021">
    <property type="entry name" value="Basic krueppel-like factor 3"/>
    <property type="match status" value="1"/>
</dbReference>
<dbReference type="EMBL" id="ATLV01022273">
    <property type="status" value="NOT_ANNOTATED_CDS"/>
    <property type="molecule type" value="Genomic_DNA"/>
</dbReference>
<evidence type="ECO:0000313" key="12">
    <source>
        <dbReference type="Proteomes" id="UP000030765"/>
    </source>
</evidence>
<dbReference type="GO" id="GO:0005634">
    <property type="term" value="C:nucleus"/>
    <property type="evidence" value="ECO:0007669"/>
    <property type="project" value="UniProtKB-SubCell"/>
</dbReference>
<evidence type="ECO:0000313" key="10">
    <source>
        <dbReference type="EMBL" id="KFB47364.1"/>
    </source>
</evidence>
<dbReference type="Gene3D" id="3.30.160.60">
    <property type="entry name" value="Classic Zinc Finger"/>
    <property type="match status" value="3"/>
</dbReference>
<dbReference type="VEuPathDB" id="VectorBase:ASIS021840"/>
<evidence type="ECO:0000313" key="11">
    <source>
        <dbReference type="EnsemblMetazoa" id="ASIC015607-PA"/>
    </source>
</evidence>
<reference evidence="10 12" key="1">
    <citation type="journal article" date="2014" name="BMC Genomics">
        <title>Genome sequence of Anopheles sinensis provides insight into genetics basis of mosquito competence for malaria parasites.</title>
        <authorList>
            <person name="Zhou D."/>
            <person name="Zhang D."/>
            <person name="Ding G."/>
            <person name="Shi L."/>
            <person name="Hou Q."/>
            <person name="Ye Y."/>
            <person name="Xu Y."/>
            <person name="Zhou H."/>
            <person name="Xiong C."/>
            <person name="Li S."/>
            <person name="Yu J."/>
            <person name="Hong S."/>
            <person name="Yu X."/>
            <person name="Zou P."/>
            <person name="Chen C."/>
            <person name="Chang X."/>
            <person name="Wang W."/>
            <person name="Lv Y."/>
            <person name="Sun Y."/>
            <person name="Ma L."/>
            <person name="Shen B."/>
            <person name="Zhu C."/>
        </authorList>
    </citation>
    <scope>NUCLEOTIDE SEQUENCE [LARGE SCALE GENOMIC DNA]</scope>
</reference>
<dbReference type="AlphaFoldDB" id="A0A084WAX0"/>
<sequence length="475" mass="51966">MIVDNIRTAQCLMRKWRHGYSDDDTCSGSRRSCGRCYDRSRQQPNAASASFSPTHAHHLLSTLCGTGSAIVPAGHRPPSPGNGGGTAQPDAATADAAGTAALILADNNNSISVNNNNYLSESDRETKPSTFREAYPIYGTYNCVQQPPPPQSPTHHSTESQKAALPVTPHPHHLFPTQFLQAFSLHQQQQQQDASSSHRRSSHSPHTMLDQQLHEQLQQLTAASVAHPPMSKLLPNLPGHLAASIASLASSLPKNHPLSESATAAFQRLLQQPIAPVASHPSSSTGLFGRSRPNAGSSPDRYTGKLTDLRHRTASSNNGDHQSSSSAGKRHGDGNGSTTNPRHQLQHLASSPGLLGIGSEHHSHHHHHHHHHQLPSPASLASVKGLTKNRKIHRCDATGCDKVYTKSSHLKAHKRTHTGEKPYICTWEGCVWRFARSDELTRHYRKHTGLKPFRCKLCTRSFSRSDHLSLHMKRH</sequence>
<dbReference type="OrthoDB" id="4748970at2759"/>
<evidence type="ECO:0000256" key="7">
    <source>
        <dbReference type="PROSITE-ProRule" id="PRU00042"/>
    </source>
</evidence>
<organism evidence="10">
    <name type="scientific">Anopheles sinensis</name>
    <name type="common">Mosquito</name>
    <dbReference type="NCBI Taxonomy" id="74873"/>
    <lineage>
        <taxon>Eukaryota</taxon>
        <taxon>Metazoa</taxon>
        <taxon>Ecdysozoa</taxon>
        <taxon>Arthropoda</taxon>
        <taxon>Hexapoda</taxon>
        <taxon>Insecta</taxon>
        <taxon>Pterygota</taxon>
        <taxon>Neoptera</taxon>
        <taxon>Endopterygota</taxon>
        <taxon>Diptera</taxon>
        <taxon>Nematocera</taxon>
        <taxon>Culicoidea</taxon>
        <taxon>Culicidae</taxon>
        <taxon>Anophelinae</taxon>
        <taxon>Anopheles</taxon>
    </lineage>
</organism>
<feature type="region of interest" description="Disordered" evidence="8">
    <location>
        <begin position="185"/>
        <end position="207"/>
    </location>
</feature>
<dbReference type="Pfam" id="PF00096">
    <property type="entry name" value="zf-C2H2"/>
    <property type="match status" value="3"/>
</dbReference>
<dbReference type="GO" id="GO:0000981">
    <property type="term" value="F:DNA-binding transcription factor activity, RNA polymerase II-specific"/>
    <property type="evidence" value="ECO:0007669"/>
    <property type="project" value="TreeGrafter"/>
</dbReference>
<reference evidence="11" key="2">
    <citation type="submission" date="2020-05" db="UniProtKB">
        <authorList>
            <consortium name="EnsemblMetazoa"/>
        </authorList>
    </citation>
    <scope>IDENTIFICATION</scope>
</reference>
<dbReference type="SMART" id="SM00355">
    <property type="entry name" value="ZnF_C2H2"/>
    <property type="match status" value="3"/>
</dbReference>
<dbReference type="GO" id="GO:0008270">
    <property type="term" value="F:zinc ion binding"/>
    <property type="evidence" value="ECO:0007669"/>
    <property type="project" value="UniProtKB-KW"/>
</dbReference>
<dbReference type="GO" id="GO:0000978">
    <property type="term" value="F:RNA polymerase II cis-regulatory region sequence-specific DNA binding"/>
    <property type="evidence" value="ECO:0007669"/>
    <property type="project" value="TreeGrafter"/>
</dbReference>
<accession>A0A084WAX0</accession>
<dbReference type="SUPFAM" id="SSF57667">
    <property type="entry name" value="beta-beta-alpha zinc fingers"/>
    <property type="match status" value="2"/>
</dbReference>
<comment type="subcellular location">
    <subcellularLocation>
        <location evidence="1">Nucleus</location>
    </subcellularLocation>
</comment>
<dbReference type="InterPro" id="IPR036236">
    <property type="entry name" value="Znf_C2H2_sf"/>
</dbReference>
<evidence type="ECO:0000256" key="2">
    <source>
        <dbReference type="ARBA" id="ARBA00022723"/>
    </source>
</evidence>
<evidence type="ECO:0000256" key="5">
    <source>
        <dbReference type="ARBA" id="ARBA00022833"/>
    </source>
</evidence>
<dbReference type="Proteomes" id="UP000030765">
    <property type="component" value="Unassembled WGS sequence"/>
</dbReference>
<feature type="compositionally biased region" description="Low complexity" evidence="8">
    <location>
        <begin position="185"/>
        <end position="195"/>
    </location>
</feature>
<dbReference type="STRING" id="74873.A0A084WAX0"/>
<feature type="domain" description="C2H2-type" evidence="9">
    <location>
        <begin position="423"/>
        <end position="452"/>
    </location>
</feature>
<evidence type="ECO:0000256" key="8">
    <source>
        <dbReference type="SAM" id="MobiDB-lite"/>
    </source>
</evidence>
<feature type="domain" description="C2H2-type" evidence="9">
    <location>
        <begin position="453"/>
        <end position="475"/>
    </location>
</feature>